<keyword evidence="2" id="KW-1185">Reference proteome</keyword>
<accession>A0A128A416</accession>
<reference evidence="2" key="1">
    <citation type="submission" date="2015-10" db="EMBL/GenBank/DDBJ databases">
        <authorList>
            <person name="Lehtovirta-Morley L.E."/>
            <person name="Vieille C."/>
        </authorList>
    </citation>
    <scope>NUCLEOTIDE SEQUENCE [LARGE SCALE GENOMIC DNA]</scope>
</reference>
<dbReference type="EMBL" id="LN890280">
    <property type="protein sequence ID" value="CUR52103.1"/>
    <property type="molecule type" value="Genomic_DNA"/>
</dbReference>
<dbReference type="KEGG" id="ndv:NDEV_1338"/>
<sequence length="96" mass="11135">MTMSIADDNGSKAMVIFAIERTLLKIGKNTLEEVQAKLDQEYKCSIQDCYEHPEYLNWVLKTIFGTAYHQVILDMNNYLEEFAYQSSISEFLAKIK</sequence>
<organism evidence="1 2">
    <name type="scientific">Nitrosotalea devaniterrae</name>
    <dbReference type="NCBI Taxonomy" id="1078905"/>
    <lineage>
        <taxon>Archaea</taxon>
        <taxon>Nitrososphaerota</taxon>
        <taxon>Nitrososphaeria</taxon>
        <taxon>Nitrosotaleales</taxon>
        <taxon>Nitrosotaleaceae</taxon>
        <taxon>Nitrosotalea</taxon>
    </lineage>
</organism>
<name>A0A128A416_9ARCH</name>
<evidence type="ECO:0000313" key="1">
    <source>
        <dbReference type="EMBL" id="CUR52103.1"/>
    </source>
</evidence>
<gene>
    <name evidence="1" type="ORF">NDEV_1338</name>
</gene>
<dbReference type="Proteomes" id="UP000196239">
    <property type="component" value="Chromosome 1"/>
</dbReference>
<evidence type="ECO:0000313" key="2">
    <source>
        <dbReference type="Proteomes" id="UP000196239"/>
    </source>
</evidence>
<protein>
    <submittedName>
        <fullName evidence="1">Uncharacterized protein</fullName>
    </submittedName>
</protein>
<dbReference type="AlphaFoldDB" id="A0A128A416"/>
<proteinExistence type="predicted"/>